<comment type="caution">
    <text evidence="10">The sequence shown here is derived from an EMBL/GenBank/DDBJ whole genome shotgun (WGS) entry which is preliminary data.</text>
</comment>
<evidence type="ECO:0000256" key="7">
    <source>
        <dbReference type="RuleBase" id="RU003880"/>
    </source>
</evidence>
<dbReference type="Pfam" id="PF07992">
    <property type="entry name" value="Pyr_redox_2"/>
    <property type="match status" value="1"/>
</dbReference>
<keyword evidence="2 7" id="KW-0285">Flavoprotein</keyword>
<dbReference type="SUPFAM" id="SSF51905">
    <property type="entry name" value="FAD/NAD(P)-binding domain"/>
    <property type="match status" value="1"/>
</dbReference>
<keyword evidence="3 7" id="KW-0274">FAD</keyword>
<dbReference type="PRINTS" id="PR00469">
    <property type="entry name" value="PNDRDTASEII"/>
</dbReference>
<keyword evidence="8" id="KW-0521">NADP</keyword>
<dbReference type="PROSITE" id="PS00573">
    <property type="entry name" value="PYRIDINE_REDOX_2"/>
    <property type="match status" value="1"/>
</dbReference>
<evidence type="ECO:0000256" key="3">
    <source>
        <dbReference type="ARBA" id="ARBA00022827"/>
    </source>
</evidence>
<dbReference type="NCBIfam" id="TIGR01292">
    <property type="entry name" value="TRX_reduct"/>
    <property type="match status" value="1"/>
</dbReference>
<comment type="catalytic activity">
    <reaction evidence="7">
        <text>[thioredoxin]-dithiol + NADP(+) = [thioredoxin]-disulfide + NADPH + H(+)</text>
        <dbReference type="Rhea" id="RHEA:20345"/>
        <dbReference type="Rhea" id="RHEA-COMP:10698"/>
        <dbReference type="Rhea" id="RHEA-COMP:10700"/>
        <dbReference type="ChEBI" id="CHEBI:15378"/>
        <dbReference type="ChEBI" id="CHEBI:29950"/>
        <dbReference type="ChEBI" id="CHEBI:50058"/>
        <dbReference type="ChEBI" id="CHEBI:57783"/>
        <dbReference type="ChEBI" id="CHEBI:58349"/>
        <dbReference type="EC" id="1.8.1.9"/>
    </reaction>
</comment>
<accession>A0A174WYL8</accession>
<dbReference type="Gene3D" id="3.50.50.60">
    <property type="entry name" value="FAD/NAD(P)-binding domain"/>
    <property type="match status" value="2"/>
</dbReference>
<dbReference type="eggNOG" id="COG0492">
    <property type="taxonomic scope" value="Bacteria"/>
</dbReference>
<dbReference type="EC" id="1.8.1.9" evidence="7"/>
<evidence type="ECO:0000256" key="6">
    <source>
        <dbReference type="ARBA" id="ARBA00023284"/>
    </source>
</evidence>
<feature type="domain" description="FAD/NAD(P)-binding" evidence="9">
    <location>
        <begin position="9"/>
        <end position="295"/>
    </location>
</feature>
<dbReference type="InterPro" id="IPR050097">
    <property type="entry name" value="Ferredoxin-NADP_redctase_2"/>
</dbReference>
<dbReference type="InterPro" id="IPR036188">
    <property type="entry name" value="FAD/NAD-bd_sf"/>
</dbReference>
<evidence type="ECO:0000256" key="4">
    <source>
        <dbReference type="ARBA" id="ARBA00023002"/>
    </source>
</evidence>
<comment type="cofactor">
    <cofactor evidence="8">
        <name>FAD</name>
        <dbReference type="ChEBI" id="CHEBI:57692"/>
    </cofactor>
    <text evidence="8">Binds 1 FAD per subunit.</text>
</comment>
<organism evidence="10 11">
    <name type="scientific">Clostridium paraputrificum</name>
    <dbReference type="NCBI Taxonomy" id="29363"/>
    <lineage>
        <taxon>Bacteria</taxon>
        <taxon>Bacillati</taxon>
        <taxon>Bacillota</taxon>
        <taxon>Clostridia</taxon>
        <taxon>Eubacteriales</taxon>
        <taxon>Clostridiaceae</taxon>
        <taxon>Clostridium</taxon>
    </lineage>
</organism>
<dbReference type="Proteomes" id="UP000092714">
    <property type="component" value="Unassembled WGS sequence"/>
</dbReference>
<evidence type="ECO:0000256" key="1">
    <source>
        <dbReference type="ARBA" id="ARBA00009333"/>
    </source>
</evidence>
<evidence type="ECO:0000313" key="11">
    <source>
        <dbReference type="Proteomes" id="UP000092714"/>
    </source>
</evidence>
<dbReference type="EMBL" id="MAPZ01000026">
    <property type="protein sequence ID" value="OBY09861.1"/>
    <property type="molecule type" value="Genomic_DNA"/>
</dbReference>
<dbReference type="GO" id="GO:0005737">
    <property type="term" value="C:cytoplasm"/>
    <property type="evidence" value="ECO:0007669"/>
    <property type="project" value="InterPro"/>
</dbReference>
<keyword evidence="5" id="KW-1015">Disulfide bond</keyword>
<dbReference type="GO" id="GO:0004791">
    <property type="term" value="F:thioredoxin-disulfide reductase (NADPH) activity"/>
    <property type="evidence" value="ECO:0007669"/>
    <property type="project" value="UniProtKB-UniRule"/>
</dbReference>
<dbReference type="InterPro" id="IPR023753">
    <property type="entry name" value="FAD/NAD-binding_dom"/>
</dbReference>
<keyword evidence="6 7" id="KW-0676">Redox-active center</keyword>
<dbReference type="PRINTS" id="PR00368">
    <property type="entry name" value="FADPNR"/>
</dbReference>
<comment type="subunit">
    <text evidence="7">Homodimer.</text>
</comment>
<dbReference type="OrthoDB" id="9806179at2"/>
<reference evidence="10 11" key="1">
    <citation type="submission" date="2016-06" db="EMBL/GenBank/DDBJ databases">
        <authorList>
            <person name="Kjaerup R.B."/>
            <person name="Dalgaard T.S."/>
            <person name="Juul-Madsen H.R."/>
        </authorList>
    </citation>
    <scope>NUCLEOTIDE SEQUENCE [LARGE SCALE GENOMIC DNA]</scope>
    <source>
        <strain evidence="10 11">373-A1</strain>
    </source>
</reference>
<dbReference type="GO" id="GO:0019430">
    <property type="term" value="P:removal of superoxide radicals"/>
    <property type="evidence" value="ECO:0007669"/>
    <property type="project" value="UniProtKB-UniRule"/>
</dbReference>
<keyword evidence="11" id="KW-1185">Reference proteome</keyword>
<dbReference type="PANTHER" id="PTHR48105">
    <property type="entry name" value="THIOREDOXIN REDUCTASE 1-RELATED-RELATED"/>
    <property type="match status" value="1"/>
</dbReference>
<dbReference type="InterPro" id="IPR005982">
    <property type="entry name" value="Thioredox_Rdtase"/>
</dbReference>
<dbReference type="AlphaFoldDB" id="A0A174WYL8"/>
<evidence type="ECO:0000259" key="9">
    <source>
        <dbReference type="Pfam" id="PF07992"/>
    </source>
</evidence>
<evidence type="ECO:0000256" key="8">
    <source>
        <dbReference type="RuleBase" id="RU003881"/>
    </source>
</evidence>
<dbReference type="GeneID" id="42776972"/>
<sequence>MNKDIKDIDLVILGGGPAGLTAGIYASRAKLNMIILENSILGGQVRNSYTIENYPGFKNVEGSMLADIMQEQAEELGAVIDEFDPVEDVRLDGEYKLVETESYIYKAKSLIIATGASPRKLPIPNEGKFAGKGIHYCAVCDGAMYEGKVVGVVGGGNSALEEAIFLTRFAKKVYLIRRYDYFRGEKSLLDQVEKNEKIEILYNEDLVNVEGTNFVEKAIIKNTLTREEKSIDIDGVFGYIGTEPKTDMFGKYINLTKNGYIITDENMNTNIPGVYAAGDVREKLYRQITTAVADGTIAALEAEKFIISNRSE</sequence>
<evidence type="ECO:0000256" key="2">
    <source>
        <dbReference type="ARBA" id="ARBA00022630"/>
    </source>
</evidence>
<protein>
    <recommendedName>
        <fullName evidence="7">Thioredoxin reductase</fullName>
        <ecNumber evidence="7">1.8.1.9</ecNumber>
    </recommendedName>
</protein>
<evidence type="ECO:0000256" key="5">
    <source>
        <dbReference type="ARBA" id="ARBA00023157"/>
    </source>
</evidence>
<gene>
    <name evidence="10" type="ORF">CP373A1_14445</name>
</gene>
<comment type="similarity">
    <text evidence="1 7">Belongs to the class-II pyridine nucleotide-disulfide oxidoreductase family.</text>
</comment>
<proteinExistence type="inferred from homology"/>
<dbReference type="RefSeq" id="WP_027099137.1">
    <property type="nucleotide sequence ID" value="NZ_CABHIH010000006.1"/>
</dbReference>
<evidence type="ECO:0000313" key="10">
    <source>
        <dbReference type="EMBL" id="OBY09861.1"/>
    </source>
</evidence>
<dbReference type="InterPro" id="IPR008255">
    <property type="entry name" value="Pyr_nucl-diS_OxRdtase_2_AS"/>
</dbReference>
<keyword evidence="4 7" id="KW-0560">Oxidoreductase</keyword>
<name>A0A174WYL8_9CLOT</name>